<evidence type="ECO:0000313" key="9">
    <source>
        <dbReference type="EMBL" id="SHK38998.1"/>
    </source>
</evidence>
<dbReference type="Proteomes" id="UP000242497">
    <property type="component" value="Unassembled WGS sequence"/>
</dbReference>
<dbReference type="STRING" id="1123349.SAMN02744037_02240"/>
<dbReference type="PRINTS" id="PR00598">
    <property type="entry name" value="HTHMARR"/>
</dbReference>
<evidence type="ECO:0000313" key="10">
    <source>
        <dbReference type="Proteomes" id="UP000242497"/>
    </source>
</evidence>
<dbReference type="InterPro" id="IPR000835">
    <property type="entry name" value="HTH_MarR-typ"/>
</dbReference>
<keyword evidence="10" id="KW-1185">Reference proteome</keyword>
<dbReference type="AlphaFoldDB" id="A0A1M6S3B8"/>
<keyword evidence="4" id="KW-0804">Transcription</keyword>
<evidence type="ECO:0000256" key="2">
    <source>
        <dbReference type="ARBA" id="ARBA00023015"/>
    </source>
</evidence>
<feature type="domain" description="HTH marR-type" evidence="8">
    <location>
        <begin position="1"/>
        <end position="139"/>
    </location>
</feature>
<evidence type="ECO:0000256" key="5">
    <source>
        <dbReference type="ARBA" id="ARBA00046337"/>
    </source>
</evidence>
<evidence type="ECO:0000256" key="3">
    <source>
        <dbReference type="ARBA" id="ARBA00023125"/>
    </source>
</evidence>
<dbReference type="InterPro" id="IPR022689">
    <property type="entry name" value="Iron_dep_repressor"/>
</dbReference>
<evidence type="ECO:0000256" key="1">
    <source>
        <dbReference type="ARBA" id="ARBA00004496"/>
    </source>
</evidence>
<dbReference type="Gene3D" id="1.10.10.10">
    <property type="entry name" value="Winged helix-like DNA-binding domain superfamily/Winged helix DNA-binding domain"/>
    <property type="match status" value="1"/>
</dbReference>
<comment type="similarity">
    <text evidence="5">Belongs to the SarZ family.</text>
</comment>
<proteinExistence type="inferred from homology"/>
<sequence length="141" mass="16752">MSLERYFLEISEYLLKLDKQYLEKMMDKNEFSKLSMNHMCYLEAIYELKGPTFSELAQELDVSRPSVTTMIRKLSNQDYVKRVRSNKDGREYHIYLTEKGKKIVKSEQDACKYFTDKIKKFLNESELENLSIILGKIVKNI</sequence>
<evidence type="ECO:0000256" key="6">
    <source>
        <dbReference type="ARBA" id="ARBA00047188"/>
    </source>
</evidence>
<dbReference type="GO" id="GO:0003700">
    <property type="term" value="F:DNA-binding transcription factor activity"/>
    <property type="evidence" value="ECO:0007669"/>
    <property type="project" value="InterPro"/>
</dbReference>
<dbReference type="OrthoDB" id="1707673at2"/>
<evidence type="ECO:0000259" key="8">
    <source>
        <dbReference type="PROSITE" id="PS50995"/>
    </source>
</evidence>
<protein>
    <recommendedName>
        <fullName evidence="6">HTH-type transcriptional regulator SarZ</fullName>
    </recommendedName>
    <alternativeName>
        <fullName evidence="7">Staphylococcal accessory regulator Z</fullName>
    </alternativeName>
</protein>
<dbReference type="RefSeq" id="WP_072890032.1">
    <property type="nucleotide sequence ID" value="NZ_FRAE01000065.1"/>
</dbReference>
<dbReference type="PANTHER" id="PTHR42756">
    <property type="entry name" value="TRANSCRIPTIONAL REGULATOR, MARR"/>
    <property type="match status" value="1"/>
</dbReference>
<dbReference type="InterPro" id="IPR036390">
    <property type="entry name" value="WH_DNA-bd_sf"/>
</dbReference>
<dbReference type="GO" id="GO:0003677">
    <property type="term" value="F:DNA binding"/>
    <property type="evidence" value="ECO:0007669"/>
    <property type="project" value="UniProtKB-KW"/>
</dbReference>
<dbReference type="InterPro" id="IPR055166">
    <property type="entry name" value="Transc_reg_Sar_Rot_HTH"/>
</dbReference>
<dbReference type="PANTHER" id="PTHR42756:SF1">
    <property type="entry name" value="TRANSCRIPTIONAL REPRESSOR OF EMRAB OPERON"/>
    <property type="match status" value="1"/>
</dbReference>
<dbReference type="SUPFAM" id="SSF46785">
    <property type="entry name" value="Winged helix' DNA-binding domain"/>
    <property type="match status" value="1"/>
</dbReference>
<name>A0A1M6S3B8_9FIRM</name>
<dbReference type="GO" id="GO:0046914">
    <property type="term" value="F:transition metal ion binding"/>
    <property type="evidence" value="ECO:0007669"/>
    <property type="project" value="InterPro"/>
</dbReference>
<gene>
    <name evidence="9" type="ORF">SAMN02744037_02240</name>
</gene>
<dbReference type="Pfam" id="PF22381">
    <property type="entry name" value="Staph_reg_Sar_Rot"/>
    <property type="match status" value="1"/>
</dbReference>
<comment type="subcellular location">
    <subcellularLocation>
        <location evidence="1">Cytoplasm</location>
    </subcellularLocation>
</comment>
<dbReference type="SMART" id="SM00529">
    <property type="entry name" value="HTH_DTXR"/>
    <property type="match status" value="1"/>
</dbReference>
<reference evidence="10" key="1">
    <citation type="submission" date="2016-11" db="EMBL/GenBank/DDBJ databases">
        <authorList>
            <person name="Varghese N."/>
            <person name="Submissions S."/>
        </authorList>
    </citation>
    <scope>NUCLEOTIDE SEQUENCE [LARGE SCALE GENOMIC DNA]</scope>
    <source>
        <strain evidence="10">DSM 15518</strain>
    </source>
</reference>
<keyword evidence="3 9" id="KW-0238">DNA-binding</keyword>
<organism evidence="9 10">
    <name type="scientific">Tepidibacter formicigenes DSM 15518</name>
    <dbReference type="NCBI Taxonomy" id="1123349"/>
    <lineage>
        <taxon>Bacteria</taxon>
        <taxon>Bacillati</taxon>
        <taxon>Bacillota</taxon>
        <taxon>Clostridia</taxon>
        <taxon>Peptostreptococcales</taxon>
        <taxon>Peptostreptococcaceae</taxon>
        <taxon>Tepidibacter</taxon>
    </lineage>
</organism>
<accession>A0A1M6S3B8</accession>
<dbReference type="SMART" id="SM00347">
    <property type="entry name" value="HTH_MARR"/>
    <property type="match status" value="1"/>
</dbReference>
<keyword evidence="2" id="KW-0805">Transcription regulation</keyword>
<dbReference type="PROSITE" id="PS50995">
    <property type="entry name" value="HTH_MARR_2"/>
    <property type="match status" value="1"/>
</dbReference>
<evidence type="ECO:0000256" key="7">
    <source>
        <dbReference type="ARBA" id="ARBA00047207"/>
    </source>
</evidence>
<dbReference type="GO" id="GO:0005737">
    <property type="term" value="C:cytoplasm"/>
    <property type="evidence" value="ECO:0007669"/>
    <property type="project" value="UniProtKB-SubCell"/>
</dbReference>
<evidence type="ECO:0000256" key="4">
    <source>
        <dbReference type="ARBA" id="ARBA00023163"/>
    </source>
</evidence>
<dbReference type="InterPro" id="IPR036388">
    <property type="entry name" value="WH-like_DNA-bd_sf"/>
</dbReference>
<dbReference type="EMBL" id="FRAE01000065">
    <property type="protein sequence ID" value="SHK38998.1"/>
    <property type="molecule type" value="Genomic_DNA"/>
</dbReference>